<sequence length="204" mass="23249">MRLRDASLNQSSVESMQEFSKWVLDLGDGKLSTFALQDEDEPYWIKIPNDLILPTTVDSLDAIISSTYPDLLNRYGDHKYLRQRAILAPTNDIVDKVNHHILSSLPGESRRYLSYDQILPSSNNVDDLSVMYPTEFLNSLNFPGIPSHEIELKEGIPIILLRNLNRAKGLCNGTRLIITHLEEMDNHIHAIIPKELTVKFRALL</sequence>
<protein>
    <recommendedName>
        <fullName evidence="1">DNA helicase Pif1-like 2B domain-containing protein</fullName>
    </recommendedName>
</protein>
<evidence type="ECO:0000313" key="3">
    <source>
        <dbReference type="Proteomes" id="UP001188597"/>
    </source>
</evidence>
<proteinExistence type="predicted"/>
<name>A0AA88VRB9_9ASTE</name>
<gene>
    <name evidence="2" type="ORF">RJ639_009415</name>
</gene>
<organism evidence="2 3">
    <name type="scientific">Escallonia herrerae</name>
    <dbReference type="NCBI Taxonomy" id="1293975"/>
    <lineage>
        <taxon>Eukaryota</taxon>
        <taxon>Viridiplantae</taxon>
        <taxon>Streptophyta</taxon>
        <taxon>Embryophyta</taxon>
        <taxon>Tracheophyta</taxon>
        <taxon>Spermatophyta</taxon>
        <taxon>Magnoliopsida</taxon>
        <taxon>eudicotyledons</taxon>
        <taxon>Gunneridae</taxon>
        <taxon>Pentapetalae</taxon>
        <taxon>asterids</taxon>
        <taxon>campanulids</taxon>
        <taxon>Escalloniales</taxon>
        <taxon>Escalloniaceae</taxon>
        <taxon>Escallonia</taxon>
    </lineage>
</organism>
<comment type="caution">
    <text evidence="2">The sequence shown here is derived from an EMBL/GenBank/DDBJ whole genome shotgun (WGS) entry which is preliminary data.</text>
</comment>
<dbReference type="Proteomes" id="UP001188597">
    <property type="component" value="Unassembled WGS sequence"/>
</dbReference>
<dbReference type="InterPro" id="IPR027417">
    <property type="entry name" value="P-loop_NTPase"/>
</dbReference>
<reference evidence="2" key="1">
    <citation type="submission" date="2022-12" db="EMBL/GenBank/DDBJ databases">
        <title>Draft genome assemblies for two species of Escallonia (Escalloniales).</title>
        <authorList>
            <person name="Chanderbali A."/>
            <person name="Dervinis C."/>
            <person name="Anghel I."/>
            <person name="Soltis D."/>
            <person name="Soltis P."/>
            <person name="Zapata F."/>
        </authorList>
    </citation>
    <scope>NUCLEOTIDE SEQUENCE</scope>
    <source>
        <strain evidence="2">UCBG64.0493</strain>
        <tissue evidence="2">Leaf</tissue>
    </source>
</reference>
<dbReference type="PANTHER" id="PTHR10492">
    <property type="match status" value="1"/>
</dbReference>
<dbReference type="AlphaFoldDB" id="A0AA88VRB9"/>
<keyword evidence="3" id="KW-1185">Reference proteome</keyword>
<dbReference type="InterPro" id="IPR049163">
    <property type="entry name" value="Pif1-like_2B_dom"/>
</dbReference>
<evidence type="ECO:0000259" key="1">
    <source>
        <dbReference type="Pfam" id="PF21530"/>
    </source>
</evidence>
<dbReference type="SUPFAM" id="SSF52540">
    <property type="entry name" value="P-loop containing nucleoside triphosphate hydrolases"/>
    <property type="match status" value="1"/>
</dbReference>
<dbReference type="EMBL" id="JAVXUP010001260">
    <property type="protein sequence ID" value="KAK3013926.1"/>
    <property type="molecule type" value="Genomic_DNA"/>
</dbReference>
<dbReference type="Pfam" id="PF21530">
    <property type="entry name" value="Pif1_2B_dom"/>
    <property type="match status" value="1"/>
</dbReference>
<evidence type="ECO:0000313" key="2">
    <source>
        <dbReference type="EMBL" id="KAK3013926.1"/>
    </source>
</evidence>
<feature type="domain" description="DNA helicase Pif1-like 2B" evidence="1">
    <location>
        <begin position="135"/>
        <end position="181"/>
    </location>
</feature>
<accession>A0AA88VRB9</accession>
<dbReference type="PANTHER" id="PTHR10492:SF90">
    <property type="entry name" value="ATP-DEPENDENT DNA HELICASE"/>
    <property type="match status" value="1"/>
</dbReference>